<dbReference type="Proteomes" id="UP000671862">
    <property type="component" value="Chromosome"/>
</dbReference>
<evidence type="ECO:0000313" key="1">
    <source>
        <dbReference type="EMBL" id="QTA38977.1"/>
    </source>
</evidence>
<keyword evidence="2" id="KW-1185">Reference proteome</keyword>
<protein>
    <submittedName>
        <fullName evidence="1">Uncharacterized protein</fullName>
    </submittedName>
</protein>
<evidence type="ECO:0000313" key="2">
    <source>
        <dbReference type="Proteomes" id="UP000671862"/>
    </source>
</evidence>
<dbReference type="RefSeq" id="WP_207567693.1">
    <property type="nucleotide sequence ID" value="NZ_CP071446.1"/>
</dbReference>
<dbReference type="EMBL" id="CP071446">
    <property type="protein sequence ID" value="QTA38977.1"/>
    <property type="molecule type" value="Genomic_DNA"/>
</dbReference>
<sequence>MRVNGINNMNYYPIRQTSAATPANQSPQSNQTVMSKEQMAQLLSFMTYQQNKMNLKLVRIAGELFAGKSIDQIV</sequence>
<reference evidence="1 2" key="1">
    <citation type="submission" date="2021-03" db="EMBL/GenBank/DDBJ databases">
        <title>Thermosipho ferrireducens sp.nov., an anaerobic thermophilic iron-reducing bacterium isolated from a deep-sea hydrothermal sulfide deposits.</title>
        <authorList>
            <person name="Zeng X."/>
            <person name="Chen Y."/>
            <person name="Shao Z."/>
        </authorList>
    </citation>
    <scope>NUCLEOTIDE SEQUENCE [LARGE SCALE GENOMIC DNA]</scope>
    <source>
        <strain evidence="1 2">JL129W03</strain>
    </source>
</reference>
<organism evidence="1 2">
    <name type="scientific">Thermosipho ferrireducens</name>
    <dbReference type="NCBI Taxonomy" id="2571116"/>
    <lineage>
        <taxon>Bacteria</taxon>
        <taxon>Thermotogati</taxon>
        <taxon>Thermotogota</taxon>
        <taxon>Thermotogae</taxon>
        <taxon>Thermotogales</taxon>
        <taxon>Fervidobacteriaceae</taxon>
        <taxon>Thermosipho</taxon>
    </lineage>
</organism>
<accession>A0ABX7S8P6</accession>
<name>A0ABX7S8P6_9BACT</name>
<proteinExistence type="predicted"/>
<gene>
    <name evidence="1" type="ORF">JYK00_03420</name>
</gene>